<accession>A0ABW3BWQ8</accession>
<name>A0ABW3BWQ8_9FLAO</name>
<organism evidence="2 3">
    <name type="scientific">Mariniflexile aquimaris</name>
    <dbReference type="NCBI Taxonomy" id="881009"/>
    <lineage>
        <taxon>Bacteria</taxon>
        <taxon>Pseudomonadati</taxon>
        <taxon>Bacteroidota</taxon>
        <taxon>Flavobacteriia</taxon>
        <taxon>Flavobacteriales</taxon>
        <taxon>Flavobacteriaceae</taxon>
        <taxon>Mariniflexile</taxon>
    </lineage>
</organism>
<comment type="caution">
    <text evidence="2">The sequence shown here is derived from an EMBL/GenBank/DDBJ whole genome shotgun (WGS) entry which is preliminary data.</text>
</comment>
<proteinExistence type="predicted"/>
<evidence type="ECO:0000313" key="2">
    <source>
        <dbReference type="EMBL" id="MFD0837570.1"/>
    </source>
</evidence>
<dbReference type="Proteomes" id="UP001597011">
    <property type="component" value="Unassembled WGS sequence"/>
</dbReference>
<feature type="transmembrane region" description="Helical" evidence="1">
    <location>
        <begin position="6"/>
        <end position="23"/>
    </location>
</feature>
<keyword evidence="1" id="KW-0812">Transmembrane</keyword>
<dbReference type="RefSeq" id="WP_379944275.1">
    <property type="nucleotide sequence ID" value="NZ_JBHTIB010000064.1"/>
</dbReference>
<gene>
    <name evidence="2" type="ORF">ACFQ0I_17465</name>
</gene>
<keyword evidence="1" id="KW-0472">Membrane</keyword>
<protein>
    <submittedName>
        <fullName evidence="2">Uncharacterized protein</fullName>
    </submittedName>
</protein>
<reference evidence="3" key="1">
    <citation type="journal article" date="2019" name="Int. J. Syst. Evol. Microbiol.">
        <title>The Global Catalogue of Microorganisms (GCM) 10K type strain sequencing project: providing services to taxonomists for standard genome sequencing and annotation.</title>
        <authorList>
            <consortium name="The Broad Institute Genomics Platform"/>
            <consortium name="The Broad Institute Genome Sequencing Center for Infectious Disease"/>
            <person name="Wu L."/>
            <person name="Ma J."/>
        </authorList>
    </citation>
    <scope>NUCLEOTIDE SEQUENCE [LARGE SCALE GENOMIC DNA]</scope>
    <source>
        <strain evidence="3">CCUG 60529</strain>
    </source>
</reference>
<evidence type="ECO:0000313" key="3">
    <source>
        <dbReference type="Proteomes" id="UP001597011"/>
    </source>
</evidence>
<sequence>MKKYLIILIPIILISLLIWNWTYKGPIKKLNFTESSINDFKKINKLLIDNQTELINKSKKHYVHVKDIHYFSSRHLNEWLPEKSKNTGYLERLGFSPKSTVKLDGDNYIIGEIHFDFNNNRARYELWNSNNSGVMLQQNLYYNYEINELKASEHFLHIEELNENWKYIIEYRKRKDGNTILPTDINETIELRKRVKKN</sequence>
<evidence type="ECO:0000256" key="1">
    <source>
        <dbReference type="SAM" id="Phobius"/>
    </source>
</evidence>
<keyword evidence="1" id="KW-1133">Transmembrane helix</keyword>
<keyword evidence="3" id="KW-1185">Reference proteome</keyword>
<dbReference type="EMBL" id="JBHTIB010000064">
    <property type="protein sequence ID" value="MFD0837570.1"/>
    <property type="molecule type" value="Genomic_DNA"/>
</dbReference>